<evidence type="ECO:0000256" key="7">
    <source>
        <dbReference type="SAM" id="MobiDB-lite"/>
    </source>
</evidence>
<evidence type="ECO:0000313" key="11">
    <source>
        <dbReference type="EnsemblMetazoa" id="XP_022648939"/>
    </source>
</evidence>
<dbReference type="InterPro" id="IPR011646">
    <property type="entry name" value="KAP_P-loop"/>
</dbReference>
<feature type="repeat" description="ANK" evidence="6">
    <location>
        <begin position="193"/>
        <end position="225"/>
    </location>
</feature>
<feature type="region of interest" description="Disordered" evidence="7">
    <location>
        <begin position="1797"/>
        <end position="1832"/>
    </location>
</feature>
<dbReference type="InterPro" id="IPR036770">
    <property type="entry name" value="Ankyrin_rpt-contain_sf"/>
</dbReference>
<dbReference type="PANTHER" id="PTHR24116">
    <property type="entry name" value="KINASE D-INTERACTING SUBSTRATE OF 220 KDA"/>
    <property type="match status" value="1"/>
</dbReference>
<evidence type="ECO:0000259" key="10">
    <source>
        <dbReference type="Pfam" id="PF23307"/>
    </source>
</evidence>
<dbReference type="InterPro" id="IPR052771">
    <property type="entry name" value="Neurotrophin_sig_adaptor"/>
</dbReference>
<dbReference type="InterPro" id="IPR057092">
    <property type="entry name" value="SAM_KIDINS220"/>
</dbReference>
<dbReference type="OrthoDB" id="6084525at2759"/>
<feature type="repeat" description="ANK" evidence="6">
    <location>
        <begin position="226"/>
        <end position="258"/>
    </location>
</feature>
<evidence type="ECO:0000313" key="12">
    <source>
        <dbReference type="Proteomes" id="UP000594260"/>
    </source>
</evidence>
<keyword evidence="8" id="KW-0472">Membrane</keyword>
<dbReference type="GO" id="GO:0044231">
    <property type="term" value="C:host cell presynaptic membrane"/>
    <property type="evidence" value="ECO:0007669"/>
    <property type="project" value="UniProtKB-KW"/>
</dbReference>
<dbReference type="Gene3D" id="1.25.40.20">
    <property type="entry name" value="Ankyrin repeat-containing domain"/>
    <property type="match status" value="4"/>
</dbReference>
<keyword evidence="4" id="KW-0528">Neurotoxin</keyword>
<keyword evidence="4" id="KW-0638">Presynaptic neurotoxin</keyword>
<feature type="compositionally biased region" description="Polar residues" evidence="7">
    <location>
        <begin position="1400"/>
        <end position="1409"/>
    </location>
</feature>
<evidence type="ECO:0000256" key="8">
    <source>
        <dbReference type="SAM" id="Phobius"/>
    </source>
</evidence>
<dbReference type="SUPFAM" id="SSF48403">
    <property type="entry name" value="Ankyrin repeat"/>
    <property type="match status" value="1"/>
</dbReference>
<keyword evidence="8" id="KW-1133">Transmembrane helix</keyword>
<dbReference type="PRINTS" id="PR01415">
    <property type="entry name" value="ANKYRIN"/>
</dbReference>
<feature type="compositionally biased region" description="Polar residues" evidence="7">
    <location>
        <begin position="1823"/>
        <end position="1832"/>
    </location>
</feature>
<protein>
    <recommendedName>
        <fullName evidence="13">Kinase D-interacting substrate of 220 kDa</fullName>
    </recommendedName>
</protein>
<dbReference type="CTD" id="37433"/>
<organism evidence="11 12">
    <name type="scientific">Varroa destructor</name>
    <name type="common">Honeybee mite</name>
    <dbReference type="NCBI Taxonomy" id="109461"/>
    <lineage>
        <taxon>Eukaryota</taxon>
        <taxon>Metazoa</taxon>
        <taxon>Ecdysozoa</taxon>
        <taxon>Arthropoda</taxon>
        <taxon>Chelicerata</taxon>
        <taxon>Arachnida</taxon>
        <taxon>Acari</taxon>
        <taxon>Parasitiformes</taxon>
        <taxon>Mesostigmata</taxon>
        <taxon>Gamasina</taxon>
        <taxon>Dermanyssoidea</taxon>
        <taxon>Varroidae</taxon>
        <taxon>Varroa</taxon>
    </lineage>
</organism>
<feature type="repeat" description="ANK" evidence="6">
    <location>
        <begin position="259"/>
        <end position="291"/>
    </location>
</feature>
<dbReference type="InParanoid" id="A0A7M7JB00"/>
<accession>A0A7M7JB00</accession>
<feature type="compositionally biased region" description="Low complexity" evidence="7">
    <location>
        <begin position="1604"/>
        <end position="1615"/>
    </location>
</feature>
<sequence length="1832" mass="201898">MLKLSEYRLIRLSSEIEERLSIPATSASTAKPELLITPQEIFPTCLETQSQKTPSIIGGSEMLNPKDLRMSIRREKKQVHFDPSAQPQSKPSAMFEITAKWIRSGEIVSVRESLKNRSLNPEEKDENGQTLLMLAAQNGQASLCEDLLRHGWDPQAEDQDGWTALHNAAKEGFLDVAVLLVTHNASVDCRDGTGWTPLMWACYHGDTQIARFLIDNGAFVNVHDAYHMSALIWASGRGHLEIVEMLLQHGAKVNAGDKFGSTALIWAARKGSGPIVEKLLEHGANVDTAGMFSWTSLIVATKGNYVDIAGQLLEHRPNVNAVDADGYTALAICCKEGYTEIATRLLAAGAYVNMVDKGGDTNLIHAAKVGNLSVVDVLLKRHADIDIQGSDKKTALYWAVEKGHVEVVKSLLAHNPNLELATKDGDTPLMRATRNRNLELVTLLIERKNPAKGSACDKRGDTALHIAMRARSKAICEVLLRNPKNGHLLYRPNKSGETPYNIDAAQQKSILQQIFGARKLNTHEENENMLGYDLYSSSLADILSEPSLTLPITVGLYARWGSGKGFLLNKLENELRSYGFQWLEQSLKYTWVLFITVSVCSILLGYILVGVATQWWIVAFATSVCSVILSYGAFYLMRYGSRHYDWGWAFELGARLDELLADLKRVLQVLFCHPGSSLGVKDSSIPVRFIFASQTKVSSSGHGGASIAYLMVSMYQALEEEFGYFTTRLYRALRPKTSGSSSWTFRRMCCLPYWLVCVLTVLCLMVAVELLISSKHKGKKDASILIGLMISFASIVGVVFIANLYTWLKMAASLFMSYERTIHRYMARVDSSVQGGYSEVLKSEVKVICDLIHCMDSFMDKQTRLVIIVDGLDSCEQTKVLSVLDAVNVMLSDPGMPFVIILAVDPHIVIKAVESNVSRVIHNPSLSGFDYLRNIVHLPFYLQNSGLRKVRAAARSAQLNKRSMKDRGEEWEKDGLASRRVSNCSAVEIKTKRTSTKGNYKLRSSESIASSIGNIHQRSTGAAGGADLTKVLLNDDYFSDINPRSMRRLMNILHVTGRLMRAFNIDFNWYHLASWVNITEQWPCQASWLIHYCETHEQEVDDNVTLRALFDKIRVGMPMTKEIEELQNMDHDIKKMELCLSLNSQALQVGNLRMFVPFAINLDPYIRRVLQDVYFSRVEQDSSGKMGIIAGCPFSGQGFQRKVSTAHSLRNGPWGMSPLAADPRYLQGVVQQSAIQQQQQQTLQQPMYCTPQPYNPMMSPFMYYPPNSSNALPLPLLRQSGRPLSFPERLSAQTKDGICKMLSCLDGLSSANLSAYQESINKHNINGRVLLSCDLQELKVVLNMNFGDWEIFRMHILQLRAAEISALVESPLDESNGLGQQQQLHEWNDKTERQDRDSLGSHSRPSTAVKNDERGSERESSAKCHRKPPTAVKNTTSLEKQVTMEDSMILGALETLNEEAPEDGCHIRELGSVATSLSPILSDEESVPSPSESASSDPCPTPLCPQQVPASARLHVPSGDDGSNAELDFVYIHKTGNSRYSLNSLSTSVPDIEWGTGGGGNTGSAFSTSGGGASSGLAPTPAQGIAAPAAHGLSIPTQNATLVSAPPSIASSPSSGQPLVPARGSSPGLGQDPRALRNKLLDSVTGSPKTPRRNRDSAIKPPSSLTIVEGIPTEDEKKPLLSEMEPVDLPPRGVQPQSAESRRQHFGRQFSIKEDDVDRSSGRPQNASVTRSKSLASDARQEYEELSFSQKRLQREGGSFESAVVAITAGDAGSSASHFSGHSAQSARRSCAILRLHQQSGLTDDPRFKENERNLQEERKTKSTSASTETVI</sequence>
<evidence type="ECO:0000259" key="9">
    <source>
        <dbReference type="Pfam" id="PF07693"/>
    </source>
</evidence>
<comment type="subcellular location">
    <subcellularLocation>
        <location evidence="1">Target cell membrane</location>
    </subcellularLocation>
</comment>
<feature type="domain" description="Kinase D-interacting substrate of 220 kDa-like SAM" evidence="10">
    <location>
        <begin position="1288"/>
        <end position="1370"/>
    </location>
</feature>
<feature type="compositionally biased region" description="Low complexity" evidence="7">
    <location>
        <begin position="1487"/>
        <end position="1498"/>
    </location>
</feature>
<feature type="repeat" description="ANK" evidence="6">
    <location>
        <begin position="391"/>
        <end position="423"/>
    </location>
</feature>
<evidence type="ECO:0008006" key="13">
    <source>
        <dbReference type="Google" id="ProtNLM"/>
    </source>
</evidence>
<feature type="compositionally biased region" description="Basic and acidic residues" evidence="7">
    <location>
        <begin position="1410"/>
        <end position="1422"/>
    </location>
</feature>
<dbReference type="EnsemblMetazoa" id="XM_022793204">
    <property type="protein sequence ID" value="XP_022648939"/>
    <property type="gene ID" value="LOC111245198"/>
</dbReference>
<dbReference type="GO" id="GO:0030165">
    <property type="term" value="F:PDZ domain binding"/>
    <property type="evidence" value="ECO:0007669"/>
    <property type="project" value="TreeGrafter"/>
</dbReference>
<feature type="transmembrane region" description="Helical" evidence="8">
    <location>
        <begin position="784"/>
        <end position="808"/>
    </location>
</feature>
<dbReference type="OMA" id="WRHLCCL"/>
<feature type="compositionally biased region" description="Basic and acidic residues" evidence="7">
    <location>
        <begin position="1711"/>
        <end position="1721"/>
    </location>
</feature>
<keyword evidence="5" id="KW-1053">Target membrane</keyword>
<reference evidence="11" key="1">
    <citation type="submission" date="2021-01" db="UniProtKB">
        <authorList>
            <consortium name="EnsemblMetazoa"/>
        </authorList>
    </citation>
    <scope>IDENTIFICATION</scope>
</reference>
<keyword evidence="12" id="KW-1185">Reference proteome</keyword>
<feature type="region of interest" description="Disordered" evidence="7">
    <location>
        <begin position="1375"/>
        <end position="1442"/>
    </location>
</feature>
<feature type="transmembrane region" description="Helical" evidence="8">
    <location>
        <begin position="615"/>
        <end position="636"/>
    </location>
</feature>
<feature type="domain" description="KAP NTPase" evidence="9">
    <location>
        <begin position="532"/>
        <end position="1060"/>
    </location>
</feature>
<dbReference type="SMART" id="SM00248">
    <property type="entry name" value="ANK"/>
    <property type="match status" value="11"/>
</dbReference>
<feature type="compositionally biased region" description="Polar residues" evidence="7">
    <location>
        <begin position="1722"/>
        <end position="1735"/>
    </location>
</feature>
<evidence type="ECO:0000256" key="6">
    <source>
        <dbReference type="PROSITE-ProRule" id="PRU00023"/>
    </source>
</evidence>
<keyword evidence="8" id="KW-0812">Transmembrane</keyword>
<dbReference type="Proteomes" id="UP000594260">
    <property type="component" value="Unplaced"/>
</dbReference>
<dbReference type="Pfam" id="PF00023">
    <property type="entry name" value="Ank"/>
    <property type="match status" value="1"/>
</dbReference>
<dbReference type="SUPFAM" id="SSF47769">
    <property type="entry name" value="SAM/Pointed domain"/>
    <property type="match status" value="1"/>
</dbReference>
<dbReference type="FunCoup" id="A0A7M7JB00">
    <property type="interactions" value="173"/>
</dbReference>
<dbReference type="GO" id="GO:0044218">
    <property type="term" value="C:other organism cell membrane"/>
    <property type="evidence" value="ECO:0007669"/>
    <property type="project" value="UniProtKB-KW"/>
</dbReference>
<dbReference type="InterPro" id="IPR013761">
    <property type="entry name" value="SAM/pointed_sf"/>
</dbReference>
<name>A0A7M7JB00_VARDE</name>
<proteinExistence type="predicted"/>
<feature type="compositionally biased region" description="Basic and acidic residues" evidence="7">
    <location>
        <begin position="1386"/>
        <end position="1399"/>
    </location>
</feature>
<dbReference type="GO" id="GO:0019887">
    <property type="term" value="F:protein kinase regulator activity"/>
    <property type="evidence" value="ECO:0007669"/>
    <property type="project" value="TreeGrafter"/>
</dbReference>
<dbReference type="Pfam" id="PF23307">
    <property type="entry name" value="SAM_KIDINS220"/>
    <property type="match status" value="1"/>
</dbReference>
<feature type="compositionally biased region" description="Basic and acidic residues" evidence="7">
    <location>
        <begin position="1804"/>
        <end position="1821"/>
    </location>
</feature>
<feature type="region of interest" description="Disordered" evidence="7">
    <location>
        <begin position="1560"/>
        <end position="1583"/>
    </location>
</feature>
<feature type="region of interest" description="Disordered" evidence="7">
    <location>
        <begin position="1480"/>
        <end position="1501"/>
    </location>
</feature>
<keyword evidence="6" id="KW-0040">ANK repeat</keyword>
<keyword evidence="4" id="KW-0800">Toxin</keyword>
<dbReference type="Pfam" id="PF07693">
    <property type="entry name" value="KAP_NTPase"/>
    <property type="match status" value="1"/>
</dbReference>
<dbReference type="GO" id="GO:0006887">
    <property type="term" value="P:exocytosis"/>
    <property type="evidence" value="ECO:0007669"/>
    <property type="project" value="UniProtKB-KW"/>
</dbReference>
<dbReference type="GeneID" id="111245198"/>
<feature type="transmembrane region" description="Helical" evidence="8">
    <location>
        <begin position="589"/>
        <end position="609"/>
    </location>
</feature>
<dbReference type="Pfam" id="PF12796">
    <property type="entry name" value="Ank_2"/>
    <property type="match status" value="3"/>
</dbReference>
<feature type="repeat" description="ANK" evidence="6">
    <location>
        <begin position="127"/>
        <end position="159"/>
    </location>
</feature>
<feature type="repeat" description="ANK" evidence="6">
    <location>
        <begin position="325"/>
        <end position="357"/>
    </location>
</feature>
<evidence type="ECO:0000256" key="5">
    <source>
        <dbReference type="ARBA" id="ARBA00023298"/>
    </source>
</evidence>
<keyword evidence="2" id="KW-0268">Exocytosis</keyword>
<feature type="repeat" description="ANK" evidence="6">
    <location>
        <begin position="358"/>
        <end position="390"/>
    </location>
</feature>
<dbReference type="PROSITE" id="PS50088">
    <property type="entry name" value="ANK_REPEAT"/>
    <property type="match status" value="9"/>
</dbReference>
<dbReference type="PROSITE" id="PS50297">
    <property type="entry name" value="ANK_REP_REGION"/>
    <property type="match status" value="9"/>
</dbReference>
<evidence type="ECO:0000256" key="1">
    <source>
        <dbReference type="ARBA" id="ARBA00004175"/>
    </source>
</evidence>
<dbReference type="RefSeq" id="XP_022648939.1">
    <property type="nucleotide sequence ID" value="XM_022793204.1"/>
</dbReference>
<feature type="repeat" description="ANK" evidence="6">
    <location>
        <begin position="424"/>
        <end position="447"/>
    </location>
</feature>
<evidence type="ECO:0000256" key="4">
    <source>
        <dbReference type="ARBA" id="ARBA00023028"/>
    </source>
</evidence>
<evidence type="ECO:0000256" key="3">
    <source>
        <dbReference type="ARBA" id="ARBA00022537"/>
    </source>
</evidence>
<dbReference type="InterPro" id="IPR002110">
    <property type="entry name" value="Ankyrin_rpt"/>
</dbReference>
<keyword evidence="3" id="KW-1052">Target cell membrane</keyword>
<evidence type="ECO:0000256" key="2">
    <source>
        <dbReference type="ARBA" id="ARBA00022483"/>
    </source>
</evidence>
<dbReference type="PANTHER" id="PTHR24116:SF0">
    <property type="entry name" value="KINASE D-INTERACTING SUBSTRATE OF 220 KDA"/>
    <property type="match status" value="1"/>
</dbReference>
<feature type="transmembrane region" description="Helical" evidence="8">
    <location>
        <begin position="751"/>
        <end position="772"/>
    </location>
</feature>
<feature type="repeat" description="ANK" evidence="6">
    <location>
        <begin position="160"/>
        <end position="192"/>
    </location>
</feature>
<dbReference type="KEGG" id="vde:111245198"/>
<feature type="region of interest" description="Disordered" evidence="7">
    <location>
        <begin position="1604"/>
        <end position="1739"/>
    </location>
</feature>